<evidence type="ECO:0000259" key="2">
    <source>
        <dbReference type="Pfam" id="PF07510"/>
    </source>
</evidence>
<keyword evidence="1" id="KW-0812">Transmembrane</keyword>
<dbReference type="Pfam" id="PF07510">
    <property type="entry name" value="GmrSD_C"/>
    <property type="match status" value="1"/>
</dbReference>
<dbReference type="PANTHER" id="PTHR24094">
    <property type="entry name" value="SECRETED PROTEIN"/>
    <property type="match status" value="1"/>
</dbReference>
<feature type="transmembrane region" description="Helical" evidence="1">
    <location>
        <begin position="24"/>
        <end position="43"/>
    </location>
</feature>
<reference evidence="3" key="2">
    <citation type="submission" date="2020-09" db="EMBL/GenBank/DDBJ databases">
        <authorList>
            <person name="Sun Q."/>
            <person name="Zhou Y."/>
        </authorList>
    </citation>
    <scope>NUCLEOTIDE SEQUENCE</scope>
    <source>
        <strain evidence="3">CGMCC 1.15478</strain>
    </source>
</reference>
<dbReference type="EMBL" id="BMJH01000002">
    <property type="protein sequence ID" value="GGC68277.1"/>
    <property type="molecule type" value="Genomic_DNA"/>
</dbReference>
<feature type="domain" description="GmrSD restriction endonucleases C-terminal" evidence="2">
    <location>
        <begin position="121"/>
        <end position="260"/>
    </location>
</feature>
<sequence>MSRGHIAFTVDKQLRGVVGTKTRIALVLAFIVVSAFVVVLFDLESQDEHRVPQGWNRDDVSWHQPGTPATASEIARWQDARALLDSVPVRPRGERTGYDRSEFGPAWSDQVDVEFGRNGCDTRNDILIRDFHELTFRVGDEGCVVAEGEILDPFTLETIAFTRGVDTSAAVQVDHVVALSDAWQKGAQQLSYEERMNFANDPLNLQATAGWANQQKGDSDAASWLPPNKSYRCTYVSQQIEVKSTYSLWVTKAERDAMLDAFSTCLK</sequence>
<accession>A0A916UCT4</accession>
<evidence type="ECO:0000313" key="4">
    <source>
        <dbReference type="Proteomes" id="UP000641514"/>
    </source>
</evidence>
<comment type="caution">
    <text evidence="3">The sequence shown here is derived from an EMBL/GenBank/DDBJ whole genome shotgun (WGS) entry which is preliminary data.</text>
</comment>
<dbReference type="AlphaFoldDB" id="A0A916UCT4"/>
<dbReference type="InterPro" id="IPR011089">
    <property type="entry name" value="GmrSD_C"/>
</dbReference>
<evidence type="ECO:0000313" key="3">
    <source>
        <dbReference type="EMBL" id="GGC68277.1"/>
    </source>
</evidence>
<evidence type="ECO:0000256" key="1">
    <source>
        <dbReference type="SAM" id="Phobius"/>
    </source>
</evidence>
<reference evidence="3" key="1">
    <citation type="journal article" date="2014" name="Int. J. Syst. Evol. Microbiol.">
        <title>Complete genome sequence of Corynebacterium casei LMG S-19264T (=DSM 44701T), isolated from a smear-ripened cheese.</title>
        <authorList>
            <consortium name="US DOE Joint Genome Institute (JGI-PGF)"/>
            <person name="Walter F."/>
            <person name="Albersmeier A."/>
            <person name="Kalinowski J."/>
            <person name="Ruckert C."/>
        </authorList>
    </citation>
    <scope>NUCLEOTIDE SEQUENCE</scope>
    <source>
        <strain evidence="3">CGMCC 1.15478</strain>
    </source>
</reference>
<organism evidence="3 4">
    <name type="scientific">Hoyosella rhizosphaerae</name>
    <dbReference type="NCBI Taxonomy" id="1755582"/>
    <lineage>
        <taxon>Bacteria</taxon>
        <taxon>Bacillati</taxon>
        <taxon>Actinomycetota</taxon>
        <taxon>Actinomycetes</taxon>
        <taxon>Mycobacteriales</taxon>
        <taxon>Hoyosellaceae</taxon>
        <taxon>Hoyosella</taxon>
    </lineage>
</organism>
<proteinExistence type="predicted"/>
<keyword evidence="4" id="KW-1185">Reference proteome</keyword>
<keyword evidence="1" id="KW-1133">Transmembrane helix</keyword>
<protein>
    <recommendedName>
        <fullName evidence="2">GmrSD restriction endonucleases C-terminal domain-containing protein</fullName>
    </recommendedName>
</protein>
<dbReference type="RefSeq" id="WP_188674244.1">
    <property type="nucleotide sequence ID" value="NZ_BMJH01000002.1"/>
</dbReference>
<gene>
    <name evidence="3" type="ORF">GCM10011410_21260</name>
</gene>
<dbReference type="Proteomes" id="UP000641514">
    <property type="component" value="Unassembled WGS sequence"/>
</dbReference>
<dbReference type="PANTHER" id="PTHR24094:SF15">
    <property type="entry name" value="AMP-DEPENDENT SYNTHETASE_LIGASE DOMAIN-CONTAINING PROTEIN-RELATED"/>
    <property type="match status" value="1"/>
</dbReference>
<keyword evidence="1" id="KW-0472">Membrane</keyword>
<name>A0A916UCT4_9ACTN</name>